<name>A0A0V1BKM2_TRISP</name>
<organism evidence="2 3">
    <name type="scientific">Trichinella spiralis</name>
    <name type="common">Trichina worm</name>
    <dbReference type="NCBI Taxonomy" id="6334"/>
    <lineage>
        <taxon>Eukaryota</taxon>
        <taxon>Metazoa</taxon>
        <taxon>Ecdysozoa</taxon>
        <taxon>Nematoda</taxon>
        <taxon>Enoplea</taxon>
        <taxon>Dorylaimia</taxon>
        <taxon>Trichinellida</taxon>
        <taxon>Trichinellidae</taxon>
        <taxon>Trichinella</taxon>
    </lineage>
</organism>
<dbReference type="Proteomes" id="UP000054776">
    <property type="component" value="Unassembled WGS sequence"/>
</dbReference>
<dbReference type="EMBL" id="JYDH01000035">
    <property type="protein sequence ID" value="KRY37304.1"/>
    <property type="molecule type" value="Genomic_DNA"/>
</dbReference>
<gene>
    <name evidence="2" type="ORF">T01_2231</name>
</gene>
<dbReference type="AlphaFoldDB" id="A0A0V1BKM2"/>
<feature type="region of interest" description="Disordered" evidence="1">
    <location>
        <begin position="106"/>
        <end position="129"/>
    </location>
</feature>
<feature type="compositionally biased region" description="Basic and acidic residues" evidence="1">
    <location>
        <begin position="119"/>
        <end position="129"/>
    </location>
</feature>
<accession>A0A0V1BKM2</accession>
<comment type="caution">
    <text evidence="2">The sequence shown here is derived from an EMBL/GenBank/DDBJ whole genome shotgun (WGS) entry which is preliminary data.</text>
</comment>
<feature type="region of interest" description="Disordered" evidence="1">
    <location>
        <begin position="1"/>
        <end position="25"/>
    </location>
</feature>
<evidence type="ECO:0000313" key="3">
    <source>
        <dbReference type="Proteomes" id="UP000054776"/>
    </source>
</evidence>
<keyword evidence="3" id="KW-1185">Reference proteome</keyword>
<proteinExistence type="predicted"/>
<evidence type="ECO:0000313" key="2">
    <source>
        <dbReference type="EMBL" id="KRY37304.1"/>
    </source>
</evidence>
<protein>
    <submittedName>
        <fullName evidence="2">Uncharacterized protein</fullName>
    </submittedName>
</protein>
<feature type="compositionally biased region" description="Basic residues" evidence="1">
    <location>
        <begin position="1"/>
        <end position="12"/>
    </location>
</feature>
<dbReference type="OrthoDB" id="5920586at2759"/>
<reference evidence="2 3" key="1">
    <citation type="submission" date="2015-01" db="EMBL/GenBank/DDBJ databases">
        <title>Evolution of Trichinella species and genotypes.</title>
        <authorList>
            <person name="Korhonen P.K."/>
            <person name="Edoardo P."/>
            <person name="Giuseppe L.R."/>
            <person name="Gasser R.B."/>
        </authorList>
    </citation>
    <scope>NUCLEOTIDE SEQUENCE [LARGE SCALE GENOMIC DNA]</scope>
    <source>
        <strain evidence="2">ISS3</strain>
    </source>
</reference>
<sequence>MKYLKQWKKHKNNKVDVSGEPNEGSSHLKAYSCLKRCKKRLFWRKRRRPRQRAQGAVRAEIQQTHCPEVHYRGNLVTAVWVRARPCCARDSPGLHKEEQRQMMVISDSVETTEGPVSKASEDHRQPDRT</sequence>
<evidence type="ECO:0000256" key="1">
    <source>
        <dbReference type="SAM" id="MobiDB-lite"/>
    </source>
</evidence>
<dbReference type="InParanoid" id="A0A0V1BKM2"/>